<dbReference type="EMBL" id="REGN01013279">
    <property type="protein sequence ID" value="RMZ94126.1"/>
    <property type="molecule type" value="Genomic_DNA"/>
</dbReference>
<dbReference type="AlphaFoldDB" id="A0A3M7P4X4"/>
<keyword evidence="2" id="KW-1185">Reference proteome</keyword>
<comment type="caution">
    <text evidence="1">The sequence shown here is derived from an EMBL/GenBank/DDBJ whole genome shotgun (WGS) entry which is preliminary data.</text>
</comment>
<reference evidence="1 2" key="1">
    <citation type="journal article" date="2018" name="Sci. Rep.">
        <title>Genomic signatures of local adaptation to the degree of environmental predictability in rotifers.</title>
        <authorList>
            <person name="Franch-Gras L."/>
            <person name="Hahn C."/>
            <person name="Garcia-Roger E.M."/>
            <person name="Carmona M.J."/>
            <person name="Serra M."/>
            <person name="Gomez A."/>
        </authorList>
    </citation>
    <scope>NUCLEOTIDE SEQUENCE [LARGE SCALE GENOMIC DNA]</scope>
    <source>
        <strain evidence="1">HYR1</strain>
    </source>
</reference>
<accession>A0A3M7P4X4</accession>
<gene>
    <name evidence="1" type="ORF">BpHYR1_040110</name>
</gene>
<evidence type="ECO:0000313" key="1">
    <source>
        <dbReference type="EMBL" id="RMZ94126.1"/>
    </source>
</evidence>
<sequence length="72" mass="8541">MFFLKSGRKNQDENFRNSILMEISMILQAGNYKKLDYQQLKLSRVPNFLDSLSISRHGLMINEFANKIKRIF</sequence>
<name>A0A3M7P4X4_BRAPC</name>
<organism evidence="1 2">
    <name type="scientific">Brachionus plicatilis</name>
    <name type="common">Marine rotifer</name>
    <name type="synonym">Brachionus muelleri</name>
    <dbReference type="NCBI Taxonomy" id="10195"/>
    <lineage>
        <taxon>Eukaryota</taxon>
        <taxon>Metazoa</taxon>
        <taxon>Spiralia</taxon>
        <taxon>Gnathifera</taxon>
        <taxon>Rotifera</taxon>
        <taxon>Eurotatoria</taxon>
        <taxon>Monogononta</taxon>
        <taxon>Pseudotrocha</taxon>
        <taxon>Ploima</taxon>
        <taxon>Brachionidae</taxon>
        <taxon>Brachionus</taxon>
    </lineage>
</organism>
<evidence type="ECO:0000313" key="2">
    <source>
        <dbReference type="Proteomes" id="UP000276133"/>
    </source>
</evidence>
<protein>
    <submittedName>
        <fullName evidence="1">Uncharacterized protein</fullName>
    </submittedName>
</protein>
<dbReference type="Proteomes" id="UP000276133">
    <property type="component" value="Unassembled WGS sequence"/>
</dbReference>
<proteinExistence type="predicted"/>